<feature type="compositionally biased region" description="Polar residues" evidence="2">
    <location>
        <begin position="307"/>
        <end position="344"/>
    </location>
</feature>
<feature type="coiled-coil region" evidence="1">
    <location>
        <begin position="214"/>
        <end position="241"/>
    </location>
</feature>
<dbReference type="Proteomes" id="UP000028533">
    <property type="component" value="Unassembled WGS sequence"/>
</dbReference>
<keyword evidence="1" id="KW-0175">Coiled coil</keyword>
<sequence>MKKLLVLLSSSIVFSLTTLSIYVLNSKNNINQVSNFVLKQKEQKEETDLSKIFHDRTYISIQERTKDTKSKAVNALKAKFPSVDFSQLEIEIKSYDTGGIDVILKPKKASKYKNEALIPCYPKEELSKKIEERKLTNIGNIDINTKEKILSSLEKLGVSDFVETDFSIKDIRESSAILVSNEVGDFYGSVKITFNATKKTLDSVIYEKNLVIENFNQNEIIKILKKKYKSLEKEKLDIKIDDQKKSITITVTDTTEFIGTVILMYSFSNVEAPEQPKSNIELKNELKKEPTESKLTEADISKKSIPESGSANDSDNKNLTNKPKTDELSNPNMLSNDLKTPTSKSEYKEELKTSKEKITELKNPEPKTPKESKIDNDINSNTSVIDKSKSSSTTNSKILQIPNKKLSNSNKDSKPSGSKTGVIVGSTLGVSSIVASGAAGSWFYFKKRK</sequence>
<dbReference type="EMBL" id="JFDO01000016">
    <property type="protein sequence ID" value="KEZ19072.1"/>
    <property type="molecule type" value="Genomic_DNA"/>
</dbReference>
<evidence type="ECO:0000313" key="4">
    <source>
        <dbReference type="EMBL" id="KEZ19072.1"/>
    </source>
</evidence>
<comment type="caution">
    <text evidence="4">The sequence shown here is derived from an EMBL/GenBank/DDBJ whole genome shotgun (WGS) entry which is preliminary data.</text>
</comment>
<feature type="region of interest" description="Disordered" evidence="2">
    <location>
        <begin position="274"/>
        <end position="422"/>
    </location>
</feature>
<accession>A0A084EM80</accession>
<feature type="compositionally biased region" description="Low complexity" evidence="2">
    <location>
        <begin position="390"/>
        <end position="410"/>
    </location>
</feature>
<dbReference type="AlphaFoldDB" id="A0A084EM80"/>
<dbReference type="RefSeq" id="WP_036431734.1">
    <property type="nucleotide sequence ID" value="NZ_JFDO01000016.1"/>
</dbReference>
<feature type="compositionally biased region" description="Basic and acidic residues" evidence="2">
    <location>
        <begin position="280"/>
        <end position="305"/>
    </location>
</feature>
<proteinExistence type="predicted"/>
<keyword evidence="3" id="KW-0812">Transmembrane</keyword>
<reference evidence="4 5" key="1">
    <citation type="submission" date="2014-02" db="EMBL/GenBank/DDBJ databases">
        <title>Genome sequence of Mycoplasma capricolum subsp. capricolum strain 14232.</title>
        <authorList>
            <person name="Sirand-Pugnet P."/>
            <person name="Breton M."/>
            <person name="Dordet-Frisoni E."/>
            <person name="Baranowski E."/>
            <person name="Barre A."/>
            <person name="Couture C."/>
            <person name="Dupuy V."/>
            <person name="Gaurivaud P."/>
            <person name="Jacob D."/>
            <person name="Lemaitre C."/>
            <person name="Manso-Silvan L."/>
            <person name="Nikolski M."/>
            <person name="Nouvel L.-X."/>
            <person name="Poumarat F."/>
            <person name="Tardy F."/>
            <person name="Thebault P."/>
            <person name="Theil S."/>
            <person name="Citti C."/>
            <person name="Thiaucourt F."/>
            <person name="Blanchard A."/>
        </authorList>
    </citation>
    <scope>NUCLEOTIDE SEQUENCE [LARGE SCALE GENOMIC DNA]</scope>
    <source>
        <strain evidence="4 5">14232</strain>
    </source>
</reference>
<keyword evidence="3" id="KW-1133">Transmembrane helix</keyword>
<gene>
    <name evidence="4" type="ORF">MCAPa_3830</name>
</gene>
<feature type="transmembrane region" description="Helical" evidence="3">
    <location>
        <begin position="422"/>
        <end position="445"/>
    </location>
</feature>
<evidence type="ECO:0000313" key="5">
    <source>
        <dbReference type="Proteomes" id="UP000028533"/>
    </source>
</evidence>
<evidence type="ECO:0000256" key="2">
    <source>
        <dbReference type="SAM" id="MobiDB-lite"/>
    </source>
</evidence>
<name>A0A084EM80_MYCCA</name>
<organism evidence="4 5">
    <name type="scientific">Mycoplasma capricolum subsp. capricolum 14232</name>
    <dbReference type="NCBI Taxonomy" id="1188238"/>
    <lineage>
        <taxon>Bacteria</taxon>
        <taxon>Bacillati</taxon>
        <taxon>Mycoplasmatota</taxon>
        <taxon>Mollicutes</taxon>
        <taxon>Mycoplasmataceae</taxon>
        <taxon>Mycoplasma</taxon>
    </lineage>
</organism>
<evidence type="ECO:0000256" key="3">
    <source>
        <dbReference type="SAM" id="Phobius"/>
    </source>
</evidence>
<protein>
    <submittedName>
        <fullName evidence="4">Uncharacterized protein</fullName>
    </submittedName>
</protein>
<feature type="compositionally biased region" description="Basic and acidic residues" evidence="2">
    <location>
        <begin position="345"/>
        <end position="376"/>
    </location>
</feature>
<keyword evidence="3" id="KW-0472">Membrane</keyword>
<evidence type="ECO:0000256" key="1">
    <source>
        <dbReference type="SAM" id="Coils"/>
    </source>
</evidence>